<name>A0ABC8TR60_9AQUA</name>
<organism evidence="3 4">
    <name type="scientific">Ilex paraguariensis</name>
    <name type="common">yerba mate</name>
    <dbReference type="NCBI Taxonomy" id="185542"/>
    <lineage>
        <taxon>Eukaryota</taxon>
        <taxon>Viridiplantae</taxon>
        <taxon>Streptophyta</taxon>
        <taxon>Embryophyta</taxon>
        <taxon>Tracheophyta</taxon>
        <taxon>Spermatophyta</taxon>
        <taxon>Magnoliopsida</taxon>
        <taxon>eudicotyledons</taxon>
        <taxon>Gunneridae</taxon>
        <taxon>Pentapetalae</taxon>
        <taxon>asterids</taxon>
        <taxon>campanulids</taxon>
        <taxon>Aquifoliales</taxon>
        <taxon>Aquifoliaceae</taxon>
        <taxon>Ilex</taxon>
    </lineage>
</organism>
<dbReference type="Proteomes" id="UP001642360">
    <property type="component" value="Unassembled WGS sequence"/>
</dbReference>
<evidence type="ECO:0000313" key="3">
    <source>
        <dbReference type="EMBL" id="CAK9170532.1"/>
    </source>
</evidence>
<sequence length="410" mass="46720">MTEDRKKHRPKVVDNNREKMKRKKSCNDPPSIGPSSKKKDNHPPSTNPVDPTVDPSFNTLSSSNPISNLTSLSNLNPARSSNPICNKDISFFNKICKHRYDNCFYNKPLLLERGVLLDQLKDVGCDVIFAHHQWNSAVDIKKTDKTYNTLVKIFYSNMHDIDKGDHKFKSLVRNVKDVYAEIEGMPINFSESIDKSVFFQQDLTPKYRMLNLIMGYNISPRGHTADFGLDRAHLFYAIGNGICIDLPCLIVDEIISIQGTKDRWRCLSFPILISKIMEDCGVVIHSSDSYSTPMNPIYGGTIKKSLGQEKNKKTQQPQVEIQNEVATEDNIAAQDVPHSSTGGLPSSDDPPLSIFEHLLVQMGRKIEEFENTQNEIKESLKVINSRLDRIDNRWDRIESFFMKSKKIVRK</sequence>
<reference evidence="3 4" key="1">
    <citation type="submission" date="2024-02" db="EMBL/GenBank/DDBJ databases">
        <authorList>
            <person name="Vignale AGUSTIN F."/>
            <person name="Sosa J E."/>
            <person name="Modenutti C."/>
        </authorList>
    </citation>
    <scope>NUCLEOTIDE SEQUENCE [LARGE SCALE GENOMIC DNA]</scope>
</reference>
<dbReference type="Pfam" id="PF20167">
    <property type="entry name" value="Transposase_32"/>
    <property type="match status" value="1"/>
</dbReference>
<dbReference type="AlphaFoldDB" id="A0ABC8TR60"/>
<dbReference type="EMBL" id="CAUOFW020005514">
    <property type="protein sequence ID" value="CAK9170532.1"/>
    <property type="molecule type" value="Genomic_DNA"/>
</dbReference>
<proteinExistence type="predicted"/>
<protein>
    <recommendedName>
        <fullName evidence="2">Putative plant transposon protein domain-containing protein</fullName>
    </recommendedName>
</protein>
<gene>
    <name evidence="3" type="ORF">ILEXP_LOCUS40028</name>
</gene>
<evidence type="ECO:0000256" key="1">
    <source>
        <dbReference type="SAM" id="MobiDB-lite"/>
    </source>
</evidence>
<keyword evidence="4" id="KW-1185">Reference proteome</keyword>
<accession>A0ABC8TR60</accession>
<evidence type="ECO:0000313" key="4">
    <source>
        <dbReference type="Proteomes" id="UP001642360"/>
    </source>
</evidence>
<evidence type="ECO:0000259" key="2">
    <source>
        <dbReference type="Pfam" id="PF20167"/>
    </source>
</evidence>
<feature type="domain" description="Putative plant transposon protein" evidence="2">
    <location>
        <begin position="131"/>
        <end position="282"/>
    </location>
</feature>
<comment type="caution">
    <text evidence="3">The sequence shown here is derived from an EMBL/GenBank/DDBJ whole genome shotgun (WGS) entry which is preliminary data.</text>
</comment>
<feature type="compositionally biased region" description="Basic residues" evidence="1">
    <location>
        <begin position="1"/>
        <end position="10"/>
    </location>
</feature>
<feature type="region of interest" description="Disordered" evidence="1">
    <location>
        <begin position="1"/>
        <end position="60"/>
    </location>
</feature>
<feature type="compositionally biased region" description="Polar residues" evidence="1">
    <location>
        <begin position="43"/>
        <end position="60"/>
    </location>
</feature>
<dbReference type="InterPro" id="IPR046796">
    <property type="entry name" value="Transposase_32_dom"/>
</dbReference>